<dbReference type="RefSeq" id="WP_377943957.1">
    <property type="nucleotide sequence ID" value="NZ_JBHUCX010000043.1"/>
</dbReference>
<evidence type="ECO:0000313" key="2">
    <source>
        <dbReference type="EMBL" id="MFD1676064.1"/>
    </source>
</evidence>
<dbReference type="EMBL" id="JBHUCX010000043">
    <property type="protein sequence ID" value="MFD1676064.1"/>
    <property type="molecule type" value="Genomic_DNA"/>
</dbReference>
<name>A0ABW4JIG9_9BACL</name>
<evidence type="ECO:0000256" key="1">
    <source>
        <dbReference type="SAM" id="Phobius"/>
    </source>
</evidence>
<comment type="caution">
    <text evidence="2">The sequence shown here is derived from an EMBL/GenBank/DDBJ whole genome shotgun (WGS) entry which is preliminary data.</text>
</comment>
<keyword evidence="1" id="KW-0812">Transmembrane</keyword>
<gene>
    <name evidence="2" type="ORF">ACFSB2_15275</name>
</gene>
<keyword evidence="1" id="KW-1133">Transmembrane helix</keyword>
<proteinExistence type="predicted"/>
<reference evidence="3" key="1">
    <citation type="journal article" date="2019" name="Int. J. Syst. Evol. Microbiol.">
        <title>The Global Catalogue of Microorganisms (GCM) 10K type strain sequencing project: providing services to taxonomists for standard genome sequencing and annotation.</title>
        <authorList>
            <consortium name="The Broad Institute Genomics Platform"/>
            <consortium name="The Broad Institute Genome Sequencing Center for Infectious Disease"/>
            <person name="Wu L."/>
            <person name="Ma J."/>
        </authorList>
    </citation>
    <scope>NUCLEOTIDE SEQUENCE [LARGE SCALE GENOMIC DNA]</scope>
    <source>
        <strain evidence="3">CGMCC 1.12286</strain>
    </source>
</reference>
<protein>
    <submittedName>
        <fullName evidence="2">Uncharacterized protein</fullName>
    </submittedName>
</protein>
<organism evidence="2 3">
    <name type="scientific">Alicyclobacillus fodiniaquatilis</name>
    <dbReference type="NCBI Taxonomy" id="1661150"/>
    <lineage>
        <taxon>Bacteria</taxon>
        <taxon>Bacillati</taxon>
        <taxon>Bacillota</taxon>
        <taxon>Bacilli</taxon>
        <taxon>Bacillales</taxon>
        <taxon>Alicyclobacillaceae</taxon>
        <taxon>Alicyclobacillus</taxon>
    </lineage>
</organism>
<sequence length="80" mass="8868">MPNLFWKGHIAALTGFGVLKYQLRRLQRGDLPEMTGKAWFFCAVIVAVVMVFGPQAVDIVKTALANSLNTTSSSFNFNNF</sequence>
<dbReference type="Proteomes" id="UP001597079">
    <property type="component" value="Unassembled WGS sequence"/>
</dbReference>
<feature type="transmembrane region" description="Helical" evidence="1">
    <location>
        <begin position="38"/>
        <end position="57"/>
    </location>
</feature>
<keyword evidence="3" id="KW-1185">Reference proteome</keyword>
<evidence type="ECO:0000313" key="3">
    <source>
        <dbReference type="Proteomes" id="UP001597079"/>
    </source>
</evidence>
<accession>A0ABW4JIG9</accession>
<keyword evidence="1" id="KW-0472">Membrane</keyword>